<reference evidence="1 2" key="1">
    <citation type="submission" date="2019-06" db="EMBL/GenBank/DDBJ databases">
        <title>Enrichment of Autotrophic Halophilic Microorganisms from Red Sea Brine Pool Using Microbial Electrosynthesis System.</title>
        <authorList>
            <person name="Alqahtani M.F."/>
            <person name="Bajracharya S."/>
            <person name="Katuri K.P."/>
            <person name="Ali M."/>
            <person name="Saikaly P.E."/>
        </authorList>
    </citation>
    <scope>NUCLEOTIDE SEQUENCE [LARGE SCALE GENOMIC DNA]</scope>
    <source>
        <strain evidence="1">MES15</strain>
    </source>
</reference>
<proteinExistence type="predicted"/>
<dbReference type="Proteomes" id="UP000431462">
    <property type="component" value="Unassembled WGS sequence"/>
</dbReference>
<organism evidence="1 2">
    <name type="scientific">Marinobacter adhaerens</name>
    <dbReference type="NCBI Taxonomy" id="1033846"/>
    <lineage>
        <taxon>Bacteria</taxon>
        <taxon>Pseudomonadati</taxon>
        <taxon>Pseudomonadota</taxon>
        <taxon>Gammaproteobacteria</taxon>
        <taxon>Pseudomonadales</taxon>
        <taxon>Marinobacteraceae</taxon>
        <taxon>Marinobacter</taxon>
    </lineage>
</organism>
<sequence>MTDALGLPGVLRVEDVAKKLVMGRSQTGKALKELTEARYLSVTPVAQPGKGRPKSRYDVTTKLKAALDASSTIPLPHHRLIESLIAPDKGSSATDRRHQLKIPSRLLLATLLALSDEKGVVRDAGISTLVVHTGMGPDRIRNHISKLRELGYIRRVVPGVSSSRLFGTVGSAYILNLKHDSYRESAYSGTLWLITLSAEDYRQLPFEAHRLVKLARTSGGNSLQSLCQTQRGLEDLRIDYDPKKFHSFASRLIEADPYRLAPRLQFELEMTASKILSELGETLSSATLTVDEQIQEQYFGASVAPKKLFEGEDEARTSLLNVLYQLAWQMAKERRDLIASLNSRGTSYLLHHPPGKLNPMTQLPGSKYFAVESICDATEKSSIVDIAINPDQPHLSTRTEFSHHSLESAILRRFGLG</sequence>
<evidence type="ECO:0000313" key="2">
    <source>
        <dbReference type="Proteomes" id="UP000431462"/>
    </source>
</evidence>
<dbReference type="RefSeq" id="WP_058340671.1">
    <property type="nucleotide sequence ID" value="NZ_JBHYFT010000004.1"/>
</dbReference>
<name>A0A844HZL0_9GAMM</name>
<protein>
    <submittedName>
        <fullName evidence="1">Uncharacterized protein</fullName>
    </submittedName>
</protein>
<dbReference type="EMBL" id="VENC01000006">
    <property type="protein sequence ID" value="MTI98181.1"/>
    <property type="molecule type" value="Genomic_DNA"/>
</dbReference>
<evidence type="ECO:0000313" key="1">
    <source>
        <dbReference type="EMBL" id="MTI98181.1"/>
    </source>
</evidence>
<dbReference type="AlphaFoldDB" id="A0A844HZL0"/>
<comment type="caution">
    <text evidence="1">The sequence shown here is derived from an EMBL/GenBank/DDBJ whole genome shotgun (WGS) entry which is preliminary data.</text>
</comment>
<accession>A0A844HZL0</accession>
<gene>
    <name evidence="1" type="ORF">FH752_06120</name>
</gene>